<comment type="cofactor">
    <cofactor evidence="1">
        <name>[4Fe-4S] cluster</name>
        <dbReference type="ChEBI" id="CHEBI:49883"/>
    </cofactor>
</comment>
<proteinExistence type="predicted"/>
<dbReference type="GO" id="GO:0046872">
    <property type="term" value="F:metal ion binding"/>
    <property type="evidence" value="ECO:0007669"/>
    <property type="project" value="UniProtKB-KW"/>
</dbReference>
<dbReference type="PANTHER" id="PTHR30352:SF13">
    <property type="entry name" value="GLYCYL-RADICAL ENZYME ACTIVATING ENZYME YJJW-RELATED"/>
    <property type="match status" value="1"/>
</dbReference>
<dbReference type="Pfam" id="PF04055">
    <property type="entry name" value="Radical_SAM"/>
    <property type="match status" value="1"/>
</dbReference>
<name>A0A7C3J5N2_UNCW3</name>
<dbReference type="PROSITE" id="PS51918">
    <property type="entry name" value="RADICAL_SAM"/>
    <property type="match status" value="1"/>
</dbReference>
<reference evidence="8" key="1">
    <citation type="journal article" date="2020" name="mSystems">
        <title>Genome- and Community-Level Interaction Insights into Carbon Utilization and Element Cycling Functions of Hydrothermarchaeota in Hydrothermal Sediment.</title>
        <authorList>
            <person name="Zhou Z."/>
            <person name="Liu Y."/>
            <person name="Xu W."/>
            <person name="Pan J."/>
            <person name="Luo Z.H."/>
            <person name="Li M."/>
        </authorList>
    </citation>
    <scope>NUCLEOTIDE SEQUENCE [LARGE SCALE GENOMIC DNA]</scope>
    <source>
        <strain evidence="8">SpSt-464</strain>
    </source>
</reference>
<dbReference type="AlphaFoldDB" id="A0A7C3J5N2"/>
<evidence type="ECO:0000256" key="2">
    <source>
        <dbReference type="ARBA" id="ARBA00022485"/>
    </source>
</evidence>
<organism evidence="8">
    <name type="scientific">candidate division WOR-3 bacterium</name>
    <dbReference type="NCBI Taxonomy" id="2052148"/>
    <lineage>
        <taxon>Bacteria</taxon>
        <taxon>Bacteria division WOR-3</taxon>
    </lineage>
</organism>
<dbReference type="EMBL" id="DSTT01000002">
    <property type="protein sequence ID" value="HFK23371.1"/>
    <property type="molecule type" value="Genomic_DNA"/>
</dbReference>
<evidence type="ECO:0000256" key="6">
    <source>
        <dbReference type="ARBA" id="ARBA00023014"/>
    </source>
</evidence>
<feature type="domain" description="Radical SAM core" evidence="7">
    <location>
        <begin position="13"/>
        <end position="233"/>
    </location>
</feature>
<evidence type="ECO:0000313" key="8">
    <source>
        <dbReference type="EMBL" id="HFK23371.1"/>
    </source>
</evidence>
<keyword evidence="2" id="KW-0004">4Fe-4S</keyword>
<keyword evidence="4" id="KW-0479">Metal-binding</keyword>
<dbReference type="InterPro" id="IPR013785">
    <property type="entry name" value="Aldolase_TIM"/>
</dbReference>
<evidence type="ECO:0000256" key="4">
    <source>
        <dbReference type="ARBA" id="ARBA00022723"/>
    </source>
</evidence>
<keyword evidence="6" id="KW-0411">Iron-sulfur</keyword>
<dbReference type="Gene3D" id="3.20.20.70">
    <property type="entry name" value="Aldolase class I"/>
    <property type="match status" value="1"/>
</dbReference>
<dbReference type="GO" id="GO:0003824">
    <property type="term" value="F:catalytic activity"/>
    <property type="evidence" value="ECO:0007669"/>
    <property type="project" value="InterPro"/>
</dbReference>
<comment type="caution">
    <text evidence="8">The sequence shown here is derived from an EMBL/GenBank/DDBJ whole genome shotgun (WGS) entry which is preliminary data.</text>
</comment>
<dbReference type="InterPro" id="IPR034457">
    <property type="entry name" value="Organic_radical-activating"/>
</dbReference>
<dbReference type="SUPFAM" id="SSF102114">
    <property type="entry name" value="Radical SAM enzymes"/>
    <property type="match status" value="1"/>
</dbReference>
<evidence type="ECO:0000256" key="5">
    <source>
        <dbReference type="ARBA" id="ARBA00023004"/>
    </source>
</evidence>
<dbReference type="CDD" id="cd01335">
    <property type="entry name" value="Radical_SAM"/>
    <property type="match status" value="1"/>
</dbReference>
<sequence>MVLVKGFQGITTLDYPDRVSSTIFLAGCNFRCPFCHNKELVEDFESLQTITDDRLFSLIEERKDFIDGISITGGEPLLSEDIIGFISILKEKFKLPVKVDTNGYNPDILKKILSENLVDYVAMDIKTSPSKYVIACGVNIDFERIKNSIEILLNSSVDYEFRTTMVPQLVTLEDVREIGVLIAGAKKYVIQQFRNWKTLKDDFTGIVPYKPEELKKARDIMTQFVPEILIVGV</sequence>
<keyword evidence="5" id="KW-0408">Iron</keyword>
<accession>A0A7C3J5N2</accession>
<protein>
    <submittedName>
        <fullName evidence="8">Anaerobic ribonucleoside-triphosphate reductase activating protein</fullName>
    </submittedName>
</protein>
<evidence type="ECO:0000256" key="1">
    <source>
        <dbReference type="ARBA" id="ARBA00001966"/>
    </source>
</evidence>
<dbReference type="SFLD" id="SFLDS00029">
    <property type="entry name" value="Radical_SAM"/>
    <property type="match status" value="1"/>
</dbReference>
<dbReference type="GO" id="GO:0051539">
    <property type="term" value="F:4 iron, 4 sulfur cluster binding"/>
    <property type="evidence" value="ECO:0007669"/>
    <property type="project" value="UniProtKB-KW"/>
</dbReference>
<dbReference type="InterPro" id="IPR012840">
    <property type="entry name" value="NrdG2"/>
</dbReference>
<dbReference type="InterPro" id="IPR007197">
    <property type="entry name" value="rSAM"/>
</dbReference>
<dbReference type="InterPro" id="IPR058240">
    <property type="entry name" value="rSAM_sf"/>
</dbReference>
<evidence type="ECO:0000259" key="7">
    <source>
        <dbReference type="PROSITE" id="PS51918"/>
    </source>
</evidence>
<gene>
    <name evidence="8" type="ORF">ENS15_01770</name>
</gene>
<evidence type="ECO:0000256" key="3">
    <source>
        <dbReference type="ARBA" id="ARBA00022691"/>
    </source>
</evidence>
<dbReference type="PANTHER" id="PTHR30352">
    <property type="entry name" value="PYRUVATE FORMATE-LYASE-ACTIVATING ENZYME"/>
    <property type="match status" value="1"/>
</dbReference>
<keyword evidence="3" id="KW-0949">S-adenosyl-L-methionine</keyword>
<dbReference type="NCBIfam" id="TIGR02495">
    <property type="entry name" value="NrdG2"/>
    <property type="match status" value="1"/>
</dbReference>
<dbReference type="SFLD" id="SFLDG01094">
    <property type="entry name" value="Uncharacterised_Radical_SAM_Su"/>
    <property type="match status" value="1"/>
</dbReference>